<protein>
    <recommendedName>
        <fullName evidence="6">Aminopeptidase N</fullName>
        <ecNumber evidence="5">3.4.11.2</ecNumber>
    </recommendedName>
</protein>
<keyword evidence="15" id="KW-0031">Aminopeptidase</keyword>
<dbReference type="EMBL" id="JBHLXP010000001">
    <property type="protein sequence ID" value="MFC0048688.1"/>
    <property type="molecule type" value="Genomic_DNA"/>
</dbReference>
<dbReference type="PANTHER" id="PTHR45726:SF3">
    <property type="entry name" value="LEUKOTRIENE A-4 HYDROLASE"/>
    <property type="match status" value="1"/>
</dbReference>
<comment type="caution">
    <text evidence="15">The sequence shown here is derived from an EMBL/GenBank/DDBJ whole genome shotgun (WGS) entry which is preliminary data.</text>
</comment>
<dbReference type="CDD" id="cd09599">
    <property type="entry name" value="M1_LTA4H"/>
    <property type="match status" value="1"/>
</dbReference>
<dbReference type="InterPro" id="IPR034015">
    <property type="entry name" value="M1_LTA4H"/>
</dbReference>
<organism evidence="15 16">
    <name type="scientific">Rheinheimera tilapiae</name>
    <dbReference type="NCBI Taxonomy" id="875043"/>
    <lineage>
        <taxon>Bacteria</taxon>
        <taxon>Pseudomonadati</taxon>
        <taxon>Pseudomonadota</taxon>
        <taxon>Gammaproteobacteria</taxon>
        <taxon>Chromatiales</taxon>
        <taxon>Chromatiaceae</taxon>
        <taxon>Rheinheimera</taxon>
    </lineage>
</organism>
<evidence type="ECO:0000256" key="6">
    <source>
        <dbReference type="ARBA" id="ARBA00015611"/>
    </source>
</evidence>
<name>A0ABV6BF71_9GAMM</name>
<evidence type="ECO:0000256" key="4">
    <source>
        <dbReference type="ARBA" id="ARBA00010136"/>
    </source>
</evidence>
<dbReference type="PANTHER" id="PTHR45726">
    <property type="entry name" value="LEUKOTRIENE A-4 HYDROLASE"/>
    <property type="match status" value="1"/>
</dbReference>
<dbReference type="Gene3D" id="1.10.390.10">
    <property type="entry name" value="Neutral Protease Domain 2"/>
    <property type="match status" value="1"/>
</dbReference>
<dbReference type="SUPFAM" id="SSF55486">
    <property type="entry name" value="Metalloproteases ('zincins'), catalytic domain"/>
    <property type="match status" value="1"/>
</dbReference>
<dbReference type="InterPro" id="IPR016024">
    <property type="entry name" value="ARM-type_fold"/>
</dbReference>
<comment type="subcellular location">
    <subcellularLocation>
        <location evidence="3">Cytoplasm</location>
    </subcellularLocation>
</comment>
<proteinExistence type="inferred from homology"/>
<dbReference type="InterPro" id="IPR038502">
    <property type="entry name" value="M1_LTA-4_hydro/amino_C_sf"/>
</dbReference>
<keyword evidence="16" id="KW-1185">Reference proteome</keyword>
<dbReference type="InterPro" id="IPR027268">
    <property type="entry name" value="Peptidase_M4/M1_CTD_sf"/>
</dbReference>
<evidence type="ECO:0000256" key="3">
    <source>
        <dbReference type="ARBA" id="ARBA00004496"/>
    </source>
</evidence>
<feature type="signal peptide" evidence="13">
    <location>
        <begin position="1"/>
        <end position="19"/>
    </location>
</feature>
<evidence type="ECO:0000313" key="15">
    <source>
        <dbReference type="EMBL" id="MFC0048688.1"/>
    </source>
</evidence>
<comment type="catalytic activity">
    <reaction evidence="1">
        <text>Release of an N-terminal amino acid, Xaa-|-Yaa- from a peptide, amide or arylamide. Xaa is preferably Ala, but may be most amino acids including Pro (slow action). When a terminal hydrophobic residue is followed by a prolyl residue, the two may be released as an intact Xaa-Pro dipeptide.</text>
        <dbReference type="EC" id="3.4.11.2"/>
    </reaction>
</comment>
<keyword evidence="12" id="KW-0482">Metalloprotease</keyword>
<reference evidence="15 16" key="1">
    <citation type="submission" date="2024-09" db="EMBL/GenBank/DDBJ databases">
        <authorList>
            <person name="Sun Q."/>
            <person name="Mori K."/>
        </authorList>
    </citation>
    <scope>NUCLEOTIDE SEQUENCE [LARGE SCALE GENOMIC DNA]</scope>
    <source>
        <strain evidence="15 16">KCTC 23315</strain>
    </source>
</reference>
<dbReference type="Pfam" id="PF01433">
    <property type="entry name" value="Peptidase_M1"/>
    <property type="match status" value="1"/>
</dbReference>
<dbReference type="InterPro" id="IPR042097">
    <property type="entry name" value="Aminopeptidase_N-like_N_sf"/>
</dbReference>
<keyword evidence="11" id="KW-0862">Zinc</keyword>
<dbReference type="EC" id="3.4.11.2" evidence="5"/>
<comment type="cofactor">
    <cofactor evidence="2">
        <name>Zn(2+)</name>
        <dbReference type="ChEBI" id="CHEBI:29105"/>
    </cofactor>
</comment>
<dbReference type="SMART" id="SM01263">
    <property type="entry name" value="Leuk-A4-hydro_C"/>
    <property type="match status" value="1"/>
</dbReference>
<dbReference type="SUPFAM" id="SSF63737">
    <property type="entry name" value="Leukotriene A4 hydrolase N-terminal domain"/>
    <property type="match status" value="1"/>
</dbReference>
<evidence type="ECO:0000256" key="12">
    <source>
        <dbReference type="ARBA" id="ARBA00023049"/>
    </source>
</evidence>
<dbReference type="Proteomes" id="UP001589813">
    <property type="component" value="Unassembled WGS sequence"/>
</dbReference>
<dbReference type="Pfam" id="PF17900">
    <property type="entry name" value="Peptidase_M1_N"/>
    <property type="match status" value="1"/>
</dbReference>
<evidence type="ECO:0000313" key="16">
    <source>
        <dbReference type="Proteomes" id="UP001589813"/>
    </source>
</evidence>
<dbReference type="Gene3D" id="2.60.40.1730">
    <property type="entry name" value="tricorn interacting facor f3 domain"/>
    <property type="match status" value="1"/>
</dbReference>
<feature type="chain" id="PRO_5046790698" description="Aminopeptidase N" evidence="13">
    <location>
        <begin position="20"/>
        <end position="612"/>
    </location>
</feature>
<dbReference type="Gene3D" id="3.30.2010.30">
    <property type="match status" value="1"/>
</dbReference>
<evidence type="ECO:0000256" key="7">
    <source>
        <dbReference type="ARBA" id="ARBA00022490"/>
    </source>
</evidence>
<evidence type="ECO:0000256" key="5">
    <source>
        <dbReference type="ARBA" id="ARBA00012564"/>
    </source>
</evidence>
<keyword evidence="9" id="KW-0479">Metal-binding</keyword>
<evidence type="ECO:0000256" key="13">
    <source>
        <dbReference type="SAM" id="SignalP"/>
    </source>
</evidence>
<dbReference type="Pfam" id="PF09127">
    <property type="entry name" value="Leuk-A4-hydro_C"/>
    <property type="match status" value="1"/>
</dbReference>
<evidence type="ECO:0000256" key="9">
    <source>
        <dbReference type="ARBA" id="ARBA00022723"/>
    </source>
</evidence>
<dbReference type="InterPro" id="IPR049980">
    <property type="entry name" value="LTA4H_cat"/>
</dbReference>
<evidence type="ECO:0000256" key="8">
    <source>
        <dbReference type="ARBA" id="ARBA00022670"/>
    </source>
</evidence>
<keyword evidence="13" id="KW-0732">Signal</keyword>
<dbReference type="InterPro" id="IPR001930">
    <property type="entry name" value="Peptidase_M1"/>
</dbReference>
<sequence length="612" mass="69768">MVRVLGWLIFLGLFMPVLASTAAPDPHSFANFQQVRTRHLVLDLAVDFTRQQLTGFAEHQLERLDPSINRLVLDSRHLKITTVTFTNDGVHWQKAAYLLGIEDALKGQPLTIQLQNNTKAVRVYYQTTPQASGLQWLTAAQTSEKKQPFLFSQSQAIHARSWIPLQDTPANRITYQARIKTPADLLAVMSADNSANFNRNGDYQFDMPQPLPSYLIALAVGDLHFKAMSADTGVYAEKLWLDRATAEFSDTQKMMDAANQLFGKYPWKRYDLLVLPSSFPFGGMENPRLSFVTPTIITGDKSLISLVAHELAHSWSGNLVTNASWNDVWLNEGFTNYVENRIMHKVYGQPRADMELLLNVRALRNLLTHQAPADSRLQADYRGRDPDEAFHQIPYVKGQLLLLTLAQHFGQAQFDQFLRDYFAHFAFQSIETESFVRYFQQQLNSKQSFSEQALSRWLTAPGLPDELALPASDAFARVSVAQQQWLAGKAGLRLLPTAQWSVHEWLHFIDLLPRELTEQQLSELDLAFSLSQSSNAEIFTAWAQLVIPLNYQPIIQPLRQFLLSVGRQKFIVPLYSELKANPQWRSWARQVYREARPGYHPLAQQQLDKLTL</sequence>
<dbReference type="InterPro" id="IPR045357">
    <property type="entry name" value="Aminopeptidase_N-like_N"/>
</dbReference>
<evidence type="ECO:0000256" key="10">
    <source>
        <dbReference type="ARBA" id="ARBA00022801"/>
    </source>
</evidence>
<evidence type="ECO:0000256" key="11">
    <source>
        <dbReference type="ARBA" id="ARBA00022833"/>
    </source>
</evidence>
<gene>
    <name evidence="15" type="ORF">ACFFJP_10345</name>
</gene>
<accession>A0ABV6BF71</accession>
<keyword evidence="7" id="KW-0963">Cytoplasm</keyword>
<evidence type="ECO:0000259" key="14">
    <source>
        <dbReference type="SMART" id="SM01263"/>
    </source>
</evidence>
<keyword evidence="10 15" id="KW-0378">Hydrolase</keyword>
<dbReference type="GO" id="GO:0004177">
    <property type="term" value="F:aminopeptidase activity"/>
    <property type="evidence" value="ECO:0007669"/>
    <property type="project" value="UniProtKB-KW"/>
</dbReference>
<feature type="domain" description="Peptidase M1 leukotriene A4 hydrolase/aminopeptidase C-terminal" evidence="14">
    <location>
        <begin position="472"/>
        <end position="611"/>
    </location>
</feature>
<comment type="similarity">
    <text evidence="4">Belongs to the peptidase M1 family.</text>
</comment>
<dbReference type="Gene3D" id="1.25.40.320">
    <property type="entry name" value="Peptidase M1, leukotriene A4 hydrolase/aminopeptidase C-terminal domain"/>
    <property type="match status" value="1"/>
</dbReference>
<evidence type="ECO:0000256" key="1">
    <source>
        <dbReference type="ARBA" id="ARBA00000098"/>
    </source>
</evidence>
<keyword evidence="8" id="KW-0645">Protease</keyword>
<dbReference type="SUPFAM" id="SSF48371">
    <property type="entry name" value="ARM repeat"/>
    <property type="match status" value="1"/>
</dbReference>
<evidence type="ECO:0000256" key="2">
    <source>
        <dbReference type="ARBA" id="ARBA00001947"/>
    </source>
</evidence>
<dbReference type="PRINTS" id="PR00756">
    <property type="entry name" value="ALADIPTASE"/>
</dbReference>
<dbReference type="InterPro" id="IPR015211">
    <property type="entry name" value="Peptidase_M1_C"/>
</dbReference>
<dbReference type="InterPro" id="IPR014782">
    <property type="entry name" value="Peptidase_M1_dom"/>
</dbReference>
<dbReference type="RefSeq" id="WP_377243105.1">
    <property type="nucleotide sequence ID" value="NZ_JBHLXP010000001.1"/>
</dbReference>